<dbReference type="Pfam" id="PF12860">
    <property type="entry name" value="PAS_7"/>
    <property type="match status" value="1"/>
</dbReference>
<dbReference type="Gene3D" id="3.30.70.270">
    <property type="match status" value="1"/>
</dbReference>
<keyword evidence="1" id="KW-0812">Transmembrane</keyword>
<dbReference type="AlphaFoldDB" id="V4R3G0"/>
<dbReference type="NCBIfam" id="TIGR00254">
    <property type="entry name" value="GGDEF"/>
    <property type="match status" value="1"/>
</dbReference>
<dbReference type="CDD" id="cd01948">
    <property type="entry name" value="EAL"/>
    <property type="match status" value="1"/>
</dbReference>
<feature type="domain" description="EAL" evidence="2">
    <location>
        <begin position="384"/>
        <end position="634"/>
    </location>
</feature>
<dbReference type="InterPro" id="IPR052155">
    <property type="entry name" value="Biofilm_reg_signaling"/>
</dbReference>
<evidence type="ECO:0000313" key="4">
    <source>
        <dbReference type="EMBL" id="ESR26462.1"/>
    </source>
</evidence>
<evidence type="ECO:0000259" key="2">
    <source>
        <dbReference type="PROSITE" id="PS50883"/>
    </source>
</evidence>
<dbReference type="SUPFAM" id="SSF55785">
    <property type="entry name" value="PYP-like sensor domain (PAS domain)"/>
    <property type="match status" value="1"/>
</dbReference>
<comment type="caution">
    <text evidence="4">The sequence shown here is derived from an EMBL/GenBank/DDBJ whole genome shotgun (WGS) entry which is preliminary data.</text>
</comment>
<keyword evidence="1" id="KW-1133">Transmembrane helix</keyword>
<dbReference type="CDD" id="cd01949">
    <property type="entry name" value="GGDEF"/>
    <property type="match status" value="1"/>
</dbReference>
<evidence type="ECO:0000313" key="5">
    <source>
        <dbReference type="Proteomes" id="UP000017819"/>
    </source>
</evidence>
<sequence length="648" mass="71206">MDAAVSAERRYRSISALWPKLALEGVLLATVAAGFFAAGSTPAPVQMAGWATVGLLAAAALVIARHRRPPDLGAPPTQTAEDLDRTEYMRTALDQMSQGLCMFDGDKRLIVSNARYAEIYGIDPGFLRQGVHFLDVLQHRVDSGSFAGSDPEGYLRERIAAVEERRPSVKIHQLADGRSIAISHRPLEGGGWVATHDDITEIRRIEAQIAHMAHHDGLTDLPNRVLFREELDRALGRVHDGHQLAILCLDLDHFKHVNDTLGHPVGDQLLRQVAERLRAQTRDTDLVARLGGDEFAILQGGVRGPRSVKKLADRIISALSEPYDIDGHQVVIGTSIGVAVAPFDSDDADQLIKLADLALYRAKSDGRHTCSFFEPAMDVEVQARRALEVELRRAFEEEALEVHYQPLLDIASGEVTGFEALLRWNHPQRGEVQPADFIPLSEEIGLIGPMGAWVLMEACREAATWPEELRLAVNLSPAQFRGRDLRLDVVVALEASGLAPTRLELEITETVMLQDTGSTLETLHALRRLGVRISMDDFGTGYSSLSFLRRFPFDKIKIDRSFVQDLPDEAGSLAIVKAVAGLGASLGMATTAEGVETPAQLKKLREEGCLEVQGFLFSPARHPREIPLLLERLRNEVRPAPKRPPSAA</sequence>
<keyword evidence="5" id="KW-1185">Reference proteome</keyword>
<dbReference type="Proteomes" id="UP000017819">
    <property type="component" value="Unassembled WGS sequence"/>
</dbReference>
<dbReference type="InterPro" id="IPR001633">
    <property type="entry name" value="EAL_dom"/>
</dbReference>
<dbReference type="PROSITE" id="PS50887">
    <property type="entry name" value="GGDEF"/>
    <property type="match status" value="1"/>
</dbReference>
<dbReference type="GO" id="GO:0003824">
    <property type="term" value="F:catalytic activity"/>
    <property type="evidence" value="ECO:0007669"/>
    <property type="project" value="UniProtKB-ARBA"/>
</dbReference>
<dbReference type="InterPro" id="IPR035919">
    <property type="entry name" value="EAL_sf"/>
</dbReference>
<feature type="transmembrane region" description="Helical" evidence="1">
    <location>
        <begin position="21"/>
        <end position="41"/>
    </location>
</feature>
<dbReference type="SUPFAM" id="SSF55073">
    <property type="entry name" value="Nucleotide cyclase"/>
    <property type="match status" value="1"/>
</dbReference>
<dbReference type="PANTHER" id="PTHR44757:SF2">
    <property type="entry name" value="BIOFILM ARCHITECTURE MAINTENANCE PROTEIN MBAA"/>
    <property type="match status" value="1"/>
</dbReference>
<dbReference type="Gene3D" id="3.20.20.450">
    <property type="entry name" value="EAL domain"/>
    <property type="match status" value="1"/>
</dbReference>
<dbReference type="FunFam" id="3.30.70.270:FF:000001">
    <property type="entry name" value="Diguanylate cyclase domain protein"/>
    <property type="match status" value="1"/>
</dbReference>
<dbReference type="SMART" id="SM00267">
    <property type="entry name" value="GGDEF"/>
    <property type="match status" value="1"/>
</dbReference>
<dbReference type="SMART" id="SM00052">
    <property type="entry name" value="EAL"/>
    <property type="match status" value="1"/>
</dbReference>
<name>V4R3G0_9HYPH</name>
<evidence type="ECO:0000259" key="3">
    <source>
        <dbReference type="PROSITE" id="PS50887"/>
    </source>
</evidence>
<dbReference type="eggNOG" id="COG5001">
    <property type="taxonomic scope" value="Bacteria"/>
</dbReference>
<keyword evidence="1" id="KW-0472">Membrane</keyword>
<organism evidence="4 5">
    <name type="scientific">Lutibaculum baratangense AMV1</name>
    <dbReference type="NCBI Taxonomy" id="631454"/>
    <lineage>
        <taxon>Bacteria</taxon>
        <taxon>Pseudomonadati</taxon>
        <taxon>Pseudomonadota</taxon>
        <taxon>Alphaproteobacteria</taxon>
        <taxon>Hyphomicrobiales</taxon>
        <taxon>Tepidamorphaceae</taxon>
        <taxon>Lutibaculum</taxon>
    </lineage>
</organism>
<dbReference type="InterPro" id="IPR043128">
    <property type="entry name" value="Rev_trsase/Diguanyl_cyclase"/>
</dbReference>
<dbReference type="STRING" id="631454.N177_0962"/>
<proteinExistence type="predicted"/>
<dbReference type="Pfam" id="PF00990">
    <property type="entry name" value="GGDEF"/>
    <property type="match status" value="1"/>
</dbReference>
<evidence type="ECO:0000256" key="1">
    <source>
        <dbReference type="SAM" id="Phobius"/>
    </source>
</evidence>
<reference evidence="4 5" key="1">
    <citation type="journal article" date="2014" name="Genome Announc.">
        <title>Draft Genome Sequence of Lutibaculum baratangense Strain AMV1T, Isolated from a Mud Volcano in Andamans, India.</title>
        <authorList>
            <person name="Singh A."/>
            <person name="Sreenivas A."/>
            <person name="Sathyanarayana Reddy G."/>
            <person name="Pinnaka A.K."/>
            <person name="Shivaji S."/>
        </authorList>
    </citation>
    <scope>NUCLEOTIDE SEQUENCE [LARGE SCALE GENOMIC DNA]</scope>
    <source>
        <strain evidence="4 5">AMV1</strain>
    </source>
</reference>
<dbReference type="InterPro" id="IPR029787">
    <property type="entry name" value="Nucleotide_cyclase"/>
</dbReference>
<dbReference type="InterPro" id="IPR000160">
    <property type="entry name" value="GGDEF_dom"/>
</dbReference>
<dbReference type="SUPFAM" id="SSF141868">
    <property type="entry name" value="EAL domain-like"/>
    <property type="match status" value="1"/>
</dbReference>
<dbReference type="PROSITE" id="PS50883">
    <property type="entry name" value="EAL"/>
    <property type="match status" value="1"/>
</dbReference>
<dbReference type="InterPro" id="IPR035965">
    <property type="entry name" value="PAS-like_dom_sf"/>
</dbReference>
<dbReference type="PATRIC" id="fig|631454.5.peg.949"/>
<gene>
    <name evidence="4" type="ORF">N177_0962</name>
</gene>
<dbReference type="EMBL" id="AWXZ01000015">
    <property type="protein sequence ID" value="ESR26462.1"/>
    <property type="molecule type" value="Genomic_DNA"/>
</dbReference>
<dbReference type="PANTHER" id="PTHR44757">
    <property type="entry name" value="DIGUANYLATE CYCLASE DGCP"/>
    <property type="match status" value="1"/>
</dbReference>
<dbReference type="Gene3D" id="3.30.450.20">
    <property type="entry name" value="PAS domain"/>
    <property type="match status" value="1"/>
</dbReference>
<protein>
    <submittedName>
        <fullName evidence="4">Diguanylate cyclase/phosphodiesterase (GGDEF &amp; EAL domains) with PAS/PAC sensor(S)</fullName>
    </submittedName>
</protein>
<feature type="domain" description="GGDEF" evidence="3">
    <location>
        <begin position="242"/>
        <end position="375"/>
    </location>
</feature>
<dbReference type="Pfam" id="PF00563">
    <property type="entry name" value="EAL"/>
    <property type="match status" value="1"/>
</dbReference>
<accession>V4R3G0</accession>